<dbReference type="AlphaFoldDB" id="A0AB38A899"/>
<dbReference type="RefSeq" id="WP_164468752.1">
    <property type="nucleotide sequence ID" value="NZ_FNSH01000002.1"/>
</dbReference>
<dbReference type="EMBL" id="FNSH01000003">
    <property type="protein sequence ID" value="SEC35027.1"/>
    <property type="molecule type" value="Genomic_DNA"/>
</dbReference>
<gene>
    <name evidence="1" type="ORF">SAMN04489746_1496</name>
    <name evidence="2" type="ORF">SAMN04489746_1654</name>
</gene>
<accession>A0AB38A899</accession>
<name>A0AB38A899_9ACTN</name>
<dbReference type="EMBL" id="FNSH01000002">
    <property type="protein sequence ID" value="SEC21600.1"/>
    <property type="molecule type" value="Genomic_DNA"/>
</dbReference>
<reference evidence="1 3" key="1">
    <citation type="submission" date="2016-10" db="EMBL/GenBank/DDBJ databases">
        <authorList>
            <person name="Varghese N."/>
            <person name="Submissions S."/>
        </authorList>
    </citation>
    <scope>NUCLEOTIDE SEQUENCE [LARGE SCALE GENOMIC DNA]</scope>
    <source>
        <strain evidence="1 3">DSM 20586</strain>
    </source>
</reference>
<sequence>MTTPLLLLRACQIGIPIVDMDLISIGLLLDMWTEKANDSASYRRLATQEDFDRF</sequence>
<evidence type="ECO:0000313" key="1">
    <source>
        <dbReference type="EMBL" id="SEC21600.1"/>
    </source>
</evidence>
<dbReference type="Proteomes" id="UP000183687">
    <property type="component" value="Unassembled WGS sequence"/>
</dbReference>
<comment type="caution">
    <text evidence="1">The sequence shown here is derived from an EMBL/GenBank/DDBJ whole genome shotgun (WGS) entry which is preliminary data.</text>
</comment>
<protein>
    <submittedName>
        <fullName evidence="1">Uncharacterized protein</fullName>
    </submittedName>
</protein>
<evidence type="ECO:0000313" key="3">
    <source>
        <dbReference type="Proteomes" id="UP000183687"/>
    </source>
</evidence>
<evidence type="ECO:0000313" key="2">
    <source>
        <dbReference type="EMBL" id="SEC35027.1"/>
    </source>
</evidence>
<organism evidence="1 3">
    <name type="scientific">Atopobium minutum</name>
    <dbReference type="NCBI Taxonomy" id="1381"/>
    <lineage>
        <taxon>Bacteria</taxon>
        <taxon>Bacillati</taxon>
        <taxon>Actinomycetota</taxon>
        <taxon>Coriobacteriia</taxon>
        <taxon>Coriobacteriales</taxon>
        <taxon>Atopobiaceae</taxon>
        <taxon>Atopobium</taxon>
    </lineage>
</organism>
<proteinExistence type="predicted"/>